<dbReference type="InterPro" id="IPR027417">
    <property type="entry name" value="P-loop_NTPase"/>
</dbReference>
<dbReference type="SMART" id="SM00382">
    <property type="entry name" value="AAA"/>
    <property type="match status" value="1"/>
</dbReference>
<dbReference type="AlphaFoldDB" id="Q9YEW2"/>
<evidence type="ECO:0000256" key="4">
    <source>
        <dbReference type="ARBA" id="ARBA00022840"/>
    </source>
</evidence>
<evidence type="ECO:0000256" key="1">
    <source>
        <dbReference type="ARBA" id="ARBA00005417"/>
    </source>
</evidence>
<dbReference type="SUPFAM" id="SSF52540">
    <property type="entry name" value="P-loop containing nucleoside triphosphate hydrolases"/>
    <property type="match status" value="1"/>
</dbReference>
<evidence type="ECO:0000313" key="7">
    <source>
        <dbReference type="Proteomes" id="UP000002518"/>
    </source>
</evidence>
<dbReference type="RefSeq" id="WP_010865770.1">
    <property type="nucleotide sequence ID" value="NC_000854.2"/>
</dbReference>
<dbReference type="CDD" id="cd03230">
    <property type="entry name" value="ABC_DR_subfamily_A"/>
    <property type="match status" value="1"/>
</dbReference>
<dbReference type="STRING" id="272557.APE_0471.1"/>
<dbReference type="PANTHER" id="PTHR43335:SF4">
    <property type="entry name" value="ABC TRANSPORTER, ATP-BINDING PROTEIN"/>
    <property type="match status" value="1"/>
</dbReference>
<dbReference type="KEGG" id="ape:APE_0471.1"/>
<gene>
    <name evidence="6" type="ordered locus">APE_0471.1</name>
</gene>
<protein>
    <submittedName>
        <fullName evidence="6">ABC transporter, ATP binding protein</fullName>
    </submittedName>
</protein>
<evidence type="ECO:0000256" key="3">
    <source>
        <dbReference type="ARBA" id="ARBA00022741"/>
    </source>
</evidence>
<evidence type="ECO:0000256" key="2">
    <source>
        <dbReference type="ARBA" id="ARBA00022448"/>
    </source>
</evidence>
<sequence length="303" mass="32749">MGVVIEVEGLVKRYGSVEALRGVSFSVLSGEVFGYLGPNGAGKTTTIRVLMGFSRPTSGSARVFGVELYNPGASGVRRRVGYVPGEFEFYGGVSGGRMLDYWCRLVGGCSRGVVRELLEAFPLPLERAVGTYSRGMKQMLALVMAFSHEPDLVVMDEPTTGLDPLARGRVLDFVRSKAREGVTVFFSSHVLSEVQRVADRVGLLRSGVLVALEDVSSLLRKSGKVVKARVSKNLSPDRLAVDGVRVIRSNGELELVVTSGKALESVLRMLLDAGLEDLEVRDATLEEVFMHFYERTSGPGGKG</sequence>
<dbReference type="eggNOG" id="arCOG00194">
    <property type="taxonomic scope" value="Archaea"/>
</dbReference>
<evidence type="ECO:0000259" key="5">
    <source>
        <dbReference type="PROSITE" id="PS50893"/>
    </source>
</evidence>
<keyword evidence="2" id="KW-0813">Transport</keyword>
<proteinExistence type="inferred from homology"/>
<dbReference type="Gene3D" id="3.40.50.300">
    <property type="entry name" value="P-loop containing nucleotide triphosphate hydrolases"/>
    <property type="match status" value="1"/>
</dbReference>
<dbReference type="InterPro" id="IPR003593">
    <property type="entry name" value="AAA+_ATPase"/>
</dbReference>
<keyword evidence="4" id="KW-0067">ATP-binding</keyword>
<evidence type="ECO:0000313" key="6">
    <source>
        <dbReference type="EMBL" id="BAA79434.2"/>
    </source>
</evidence>
<dbReference type="EnsemblBacteria" id="BAA79434">
    <property type="protein sequence ID" value="BAA79434"/>
    <property type="gene ID" value="APE_0471.1"/>
</dbReference>
<dbReference type="Pfam" id="PF00005">
    <property type="entry name" value="ABC_tran"/>
    <property type="match status" value="1"/>
</dbReference>
<feature type="domain" description="ABC transporter" evidence="5">
    <location>
        <begin position="5"/>
        <end position="231"/>
    </location>
</feature>
<dbReference type="PANTHER" id="PTHR43335">
    <property type="entry name" value="ABC TRANSPORTER, ATP-BINDING PROTEIN"/>
    <property type="match status" value="1"/>
</dbReference>
<organism evidence="6 7">
    <name type="scientific">Aeropyrum pernix (strain ATCC 700893 / DSM 11879 / JCM 9820 / NBRC 100138 / K1)</name>
    <dbReference type="NCBI Taxonomy" id="272557"/>
    <lineage>
        <taxon>Archaea</taxon>
        <taxon>Thermoproteota</taxon>
        <taxon>Thermoprotei</taxon>
        <taxon>Desulfurococcales</taxon>
        <taxon>Desulfurococcaceae</taxon>
        <taxon>Aeropyrum</taxon>
    </lineage>
</organism>
<keyword evidence="7" id="KW-1185">Reference proteome</keyword>
<keyword evidence="3" id="KW-0547">Nucleotide-binding</keyword>
<dbReference type="InterPro" id="IPR003439">
    <property type="entry name" value="ABC_transporter-like_ATP-bd"/>
</dbReference>
<name>Q9YEW2_AERPE</name>
<dbReference type="PIR" id="F72742">
    <property type="entry name" value="F72742"/>
</dbReference>
<reference evidence="6 7" key="1">
    <citation type="journal article" date="1999" name="DNA Res.">
        <title>Complete genome sequence of an aerobic hyper-thermophilic crenarchaeon, Aeropyrum pernix K1.</title>
        <authorList>
            <person name="Kawarabayasi Y."/>
            <person name="Hino Y."/>
            <person name="Horikawa H."/>
            <person name="Yamazaki S."/>
            <person name="Haikawa Y."/>
            <person name="Jin-no K."/>
            <person name="Takahashi M."/>
            <person name="Sekine M."/>
            <person name="Baba S."/>
            <person name="Ankai A."/>
            <person name="Kosugi H."/>
            <person name="Hosoyama A."/>
            <person name="Fukui S."/>
            <person name="Nagai Y."/>
            <person name="Nishijima K."/>
            <person name="Nakazawa H."/>
            <person name="Takamiya M."/>
            <person name="Masuda S."/>
            <person name="Funahashi T."/>
            <person name="Tanaka T."/>
            <person name="Kudoh Y."/>
            <person name="Yamazaki J."/>
            <person name="Kushida N."/>
            <person name="Oguchi A."/>
            <person name="Aoki K."/>
            <person name="Kubota K."/>
            <person name="Nakamura Y."/>
            <person name="Nomura N."/>
            <person name="Sako Y."/>
            <person name="Kikuchi H."/>
        </authorList>
    </citation>
    <scope>NUCLEOTIDE SEQUENCE [LARGE SCALE GENOMIC DNA]</scope>
    <source>
        <strain evidence="7">ATCC 700893 / DSM 11879 / JCM 9820 / NBRC 100138 / K1</strain>
    </source>
</reference>
<dbReference type="GO" id="GO:0016887">
    <property type="term" value="F:ATP hydrolysis activity"/>
    <property type="evidence" value="ECO:0007669"/>
    <property type="project" value="InterPro"/>
</dbReference>
<dbReference type="PROSITE" id="PS50893">
    <property type="entry name" value="ABC_TRANSPORTER_2"/>
    <property type="match status" value="1"/>
</dbReference>
<dbReference type="GO" id="GO:0005524">
    <property type="term" value="F:ATP binding"/>
    <property type="evidence" value="ECO:0007669"/>
    <property type="project" value="UniProtKB-KW"/>
</dbReference>
<dbReference type="GeneID" id="1444652"/>
<dbReference type="EMBL" id="BA000002">
    <property type="protein sequence ID" value="BAA79434.2"/>
    <property type="molecule type" value="Genomic_DNA"/>
</dbReference>
<comment type="similarity">
    <text evidence="1">Belongs to the ABC transporter superfamily.</text>
</comment>
<dbReference type="Proteomes" id="UP000002518">
    <property type="component" value="Chromosome"/>
</dbReference>
<accession>Q9YEW2</accession>